<protein>
    <recommendedName>
        <fullName evidence="3">Outer membrane protein beta-barrel domain-containing protein</fullName>
    </recommendedName>
</protein>
<dbReference type="STRING" id="279824.SAMN03080617_00986"/>
<dbReference type="Proteomes" id="UP000198756">
    <property type="component" value="Unassembled WGS sequence"/>
</dbReference>
<proteinExistence type="predicted"/>
<dbReference type="OrthoDB" id="980912at2"/>
<dbReference type="AlphaFoldDB" id="A0A1G5WAW6"/>
<evidence type="ECO:0008006" key="3">
    <source>
        <dbReference type="Google" id="ProtNLM"/>
    </source>
</evidence>
<reference evidence="2" key="1">
    <citation type="submission" date="2016-10" db="EMBL/GenBank/DDBJ databases">
        <authorList>
            <person name="Varghese N."/>
            <person name="Submissions S."/>
        </authorList>
    </citation>
    <scope>NUCLEOTIDE SEQUENCE [LARGE SCALE GENOMIC DNA]</scope>
    <source>
        <strain evidence="2">DSM 22703</strain>
    </source>
</reference>
<organism evidence="1 2">
    <name type="scientific">Algoriphagus alkaliphilus</name>
    <dbReference type="NCBI Taxonomy" id="279824"/>
    <lineage>
        <taxon>Bacteria</taxon>
        <taxon>Pseudomonadati</taxon>
        <taxon>Bacteroidota</taxon>
        <taxon>Cytophagia</taxon>
        <taxon>Cytophagales</taxon>
        <taxon>Cyclobacteriaceae</taxon>
        <taxon>Algoriphagus</taxon>
    </lineage>
</organism>
<gene>
    <name evidence="1" type="ORF">SAMN03080617_00986</name>
</gene>
<name>A0A1G5WAW6_9BACT</name>
<dbReference type="RefSeq" id="WP_092728838.1">
    <property type="nucleotide sequence ID" value="NZ_FMXE01000006.1"/>
</dbReference>
<evidence type="ECO:0000313" key="2">
    <source>
        <dbReference type="Proteomes" id="UP000198756"/>
    </source>
</evidence>
<sequence length="250" mass="27055">MKKLLIVIFFFSLLDTTFGQSRFSIGIQGGVSKLSTFSGTLGNELPGFSPKSTVSGLGQIHGTYTMNSNLFARVGVGGMHLGMSTTMEGLQGNVLSLGNQTLNPQLIASLGKNFQFGTGGWGGYLAAGISMTKLDLSGERIYSLESEEGIRFQGALVTNDQGAVGEVLAHNMRIYNTGNNILWHVRPEVGVFKQIGKSKISLAFIYGYQLREELYVVSYNSLSLFEGNYSETHGTSGSFVSLQMGYEFSF</sequence>
<accession>A0A1G5WAW6</accession>
<evidence type="ECO:0000313" key="1">
    <source>
        <dbReference type="EMBL" id="SDA55220.1"/>
    </source>
</evidence>
<dbReference type="EMBL" id="FMXE01000006">
    <property type="protein sequence ID" value="SDA55220.1"/>
    <property type="molecule type" value="Genomic_DNA"/>
</dbReference>
<keyword evidence="2" id="KW-1185">Reference proteome</keyword>